<reference evidence="1" key="2">
    <citation type="submission" date="2020-05" db="UniProtKB">
        <authorList>
            <consortium name="EnsemblMetazoa"/>
        </authorList>
    </citation>
    <scope>IDENTIFICATION</scope>
    <source>
        <strain evidence="1">A-37</strain>
    </source>
</reference>
<protein>
    <submittedName>
        <fullName evidence="1">Uncharacterized protein</fullName>
    </submittedName>
</protein>
<dbReference type="EnsemblMetazoa" id="ACUA015389-RA">
    <property type="protein sequence ID" value="ACUA015389-PA"/>
    <property type="gene ID" value="ACUA015389"/>
</dbReference>
<evidence type="ECO:0000313" key="1">
    <source>
        <dbReference type="EnsemblMetazoa" id="ACUA015389-PA"/>
    </source>
</evidence>
<sequence>MADFSMASLGVASQNWTWPRTSSVGSNPATPSDDVDEIISTEAVEDEGDGEGQGSVTVIPSHLAQRQFRYEHSFLCPRNPEMTPWLRQRAHLGTRKFVPTTPLMPALDDPPHVRLLLLTLPLPDALLIFVLLNVSYPPPRTNRALDGTTDREWNGELLTTRSEIKLKDETWDRSAPTVTTTRRAMLCAASFVPSQLIAALHR</sequence>
<dbReference type="VEuPathDB" id="VectorBase:ACUA015389"/>
<keyword evidence="2" id="KW-1185">Reference proteome</keyword>
<dbReference type="EMBL" id="AXCM01005254">
    <property type="status" value="NOT_ANNOTATED_CDS"/>
    <property type="molecule type" value="Genomic_DNA"/>
</dbReference>
<organism evidence="1 2">
    <name type="scientific">Anopheles culicifacies</name>
    <dbReference type="NCBI Taxonomy" id="139723"/>
    <lineage>
        <taxon>Eukaryota</taxon>
        <taxon>Metazoa</taxon>
        <taxon>Ecdysozoa</taxon>
        <taxon>Arthropoda</taxon>
        <taxon>Hexapoda</taxon>
        <taxon>Insecta</taxon>
        <taxon>Pterygota</taxon>
        <taxon>Neoptera</taxon>
        <taxon>Endopterygota</taxon>
        <taxon>Diptera</taxon>
        <taxon>Nematocera</taxon>
        <taxon>Culicoidea</taxon>
        <taxon>Culicidae</taxon>
        <taxon>Anophelinae</taxon>
        <taxon>Anopheles</taxon>
        <taxon>culicifacies species complex</taxon>
    </lineage>
</organism>
<proteinExistence type="predicted"/>
<dbReference type="Proteomes" id="UP000075883">
    <property type="component" value="Unassembled WGS sequence"/>
</dbReference>
<dbReference type="EMBL" id="AXCM01005253">
    <property type="status" value="NOT_ANNOTATED_CDS"/>
    <property type="molecule type" value="Genomic_DNA"/>
</dbReference>
<name>A0A182MD50_9DIPT</name>
<reference evidence="2" key="1">
    <citation type="submission" date="2013-09" db="EMBL/GenBank/DDBJ databases">
        <title>The Genome Sequence of Anopheles culicifacies species A.</title>
        <authorList>
            <consortium name="The Broad Institute Genomics Platform"/>
            <person name="Neafsey D.E."/>
            <person name="Besansky N."/>
            <person name="Howell P."/>
            <person name="Walton C."/>
            <person name="Young S.K."/>
            <person name="Zeng Q."/>
            <person name="Gargeya S."/>
            <person name="Fitzgerald M."/>
            <person name="Haas B."/>
            <person name="Abouelleil A."/>
            <person name="Allen A.W."/>
            <person name="Alvarado L."/>
            <person name="Arachchi H.M."/>
            <person name="Berlin A.M."/>
            <person name="Chapman S.B."/>
            <person name="Gainer-Dewar J."/>
            <person name="Goldberg J."/>
            <person name="Griggs A."/>
            <person name="Gujja S."/>
            <person name="Hansen M."/>
            <person name="Howarth C."/>
            <person name="Imamovic A."/>
            <person name="Ireland A."/>
            <person name="Larimer J."/>
            <person name="McCowan C."/>
            <person name="Murphy C."/>
            <person name="Pearson M."/>
            <person name="Poon T.W."/>
            <person name="Priest M."/>
            <person name="Roberts A."/>
            <person name="Saif S."/>
            <person name="Shea T."/>
            <person name="Sisk P."/>
            <person name="Sykes S."/>
            <person name="Wortman J."/>
            <person name="Nusbaum C."/>
            <person name="Birren B."/>
        </authorList>
    </citation>
    <scope>NUCLEOTIDE SEQUENCE [LARGE SCALE GENOMIC DNA]</scope>
    <source>
        <strain evidence="2">A-37</strain>
    </source>
</reference>
<accession>A0A182MD50</accession>
<evidence type="ECO:0000313" key="2">
    <source>
        <dbReference type="Proteomes" id="UP000075883"/>
    </source>
</evidence>
<dbReference type="AlphaFoldDB" id="A0A182MD50"/>